<name>K9UJL5_CHAP6</name>
<dbReference type="InterPro" id="IPR015233">
    <property type="entry name" value="Orange_carotenoid-bd_N"/>
</dbReference>
<feature type="domain" description="OCP N-terminal" evidence="2">
    <location>
        <begin position="6"/>
        <end position="159"/>
    </location>
</feature>
<dbReference type="PATRIC" id="fig|1173020.3.peg.3897"/>
<dbReference type="STRING" id="1173020.Cha6605_3390"/>
<evidence type="ECO:0000313" key="3">
    <source>
        <dbReference type="EMBL" id="AFY94389.1"/>
    </source>
</evidence>
<dbReference type="EMBL" id="CP003600">
    <property type="protein sequence ID" value="AFY94389.1"/>
    <property type="molecule type" value="Genomic_DNA"/>
</dbReference>
<keyword evidence="1" id="KW-0472">Membrane</keyword>
<dbReference type="KEGG" id="cmp:Cha6605_3390"/>
<evidence type="ECO:0000313" key="4">
    <source>
        <dbReference type="Proteomes" id="UP000010366"/>
    </source>
</evidence>
<dbReference type="SUPFAM" id="SSF81930">
    <property type="entry name" value="Orange carotenoid protein, N-terminal domain"/>
    <property type="match status" value="1"/>
</dbReference>
<dbReference type="GO" id="GO:0031404">
    <property type="term" value="F:chloride ion binding"/>
    <property type="evidence" value="ECO:0007669"/>
    <property type="project" value="InterPro"/>
</dbReference>
<sequence length="166" mass="18287">MTTSISNIQPEMTSAFTALDTDQQLALLWFIYKEIGKSITPAAPGASTAAPTIAEGLFKQVAEMSHEEQLQIQRDLVEGKNSLISREYGALSDTTKLLFWYLLAQGMDRTEIIPMPADYQMSEEATQCMTKLQAMEHSEQITVLRNLVANMGADPETSAHDEATGL</sequence>
<reference evidence="3 4" key="1">
    <citation type="submission" date="2012-05" db="EMBL/GenBank/DDBJ databases">
        <title>Finished chromosome of genome of Chamaesiphon sp. PCC 6605.</title>
        <authorList>
            <consortium name="US DOE Joint Genome Institute"/>
            <person name="Gugger M."/>
            <person name="Coursin T."/>
            <person name="Rippka R."/>
            <person name="Tandeau De Marsac N."/>
            <person name="Huntemann M."/>
            <person name="Wei C.-L."/>
            <person name="Han J."/>
            <person name="Detter J.C."/>
            <person name="Han C."/>
            <person name="Tapia R."/>
            <person name="Chen A."/>
            <person name="Kyrpides N."/>
            <person name="Mavromatis K."/>
            <person name="Markowitz V."/>
            <person name="Szeto E."/>
            <person name="Ivanova N."/>
            <person name="Pagani I."/>
            <person name="Pati A."/>
            <person name="Goodwin L."/>
            <person name="Nordberg H.P."/>
            <person name="Cantor M.N."/>
            <person name="Hua S.X."/>
            <person name="Woyke T."/>
            <person name="Kerfeld C.A."/>
        </authorList>
    </citation>
    <scope>NUCLEOTIDE SEQUENCE [LARGE SCALE GENOMIC DNA]</scope>
    <source>
        <strain evidence="4">ATCC 27169 / PCC 6605</strain>
    </source>
</reference>
<proteinExistence type="inferred from homology"/>
<dbReference type="Proteomes" id="UP000010366">
    <property type="component" value="Chromosome"/>
</dbReference>
<dbReference type="Pfam" id="PF09150">
    <property type="entry name" value="Carot_N"/>
    <property type="match status" value="1"/>
</dbReference>
<evidence type="ECO:0000256" key="1">
    <source>
        <dbReference type="PROSITE-ProRule" id="PRU01109"/>
    </source>
</evidence>
<keyword evidence="1" id="KW-0605">Phycobilisome</keyword>
<organism evidence="3 4">
    <name type="scientific">Chamaesiphon minutus (strain ATCC 27169 / PCC 6605)</name>
    <dbReference type="NCBI Taxonomy" id="1173020"/>
    <lineage>
        <taxon>Bacteria</taxon>
        <taxon>Bacillati</taxon>
        <taxon>Cyanobacteriota</taxon>
        <taxon>Cyanophyceae</taxon>
        <taxon>Gomontiellales</taxon>
        <taxon>Chamaesiphonaceae</taxon>
        <taxon>Chamaesiphon</taxon>
    </lineage>
</organism>
<dbReference type="RefSeq" id="WP_015160523.1">
    <property type="nucleotide sequence ID" value="NC_019697.1"/>
</dbReference>
<keyword evidence="1" id="KW-0042">Antenna complex</keyword>
<dbReference type="GO" id="GO:0030089">
    <property type="term" value="C:phycobilisome"/>
    <property type="evidence" value="ECO:0007669"/>
    <property type="project" value="UniProtKB-UniRule"/>
</dbReference>
<dbReference type="HOGENOM" id="CLU_075069_2_0_3"/>
<gene>
    <name evidence="3" type="ORF">Cha6605_3390</name>
</gene>
<comment type="similarity">
    <text evidence="1">Belongs to the orange carotenoid-binding protein family.</text>
</comment>
<dbReference type="PROSITE" id="PS51773">
    <property type="entry name" value="OCP_N"/>
    <property type="match status" value="1"/>
</dbReference>
<accession>K9UJL5</accession>
<evidence type="ECO:0000259" key="2">
    <source>
        <dbReference type="PROSITE" id="PS51773"/>
    </source>
</evidence>
<keyword evidence="4" id="KW-1185">Reference proteome</keyword>
<dbReference type="GO" id="GO:0016037">
    <property type="term" value="P:light absorption"/>
    <property type="evidence" value="ECO:0007669"/>
    <property type="project" value="UniProtKB-UniRule"/>
</dbReference>
<dbReference type="AlphaFoldDB" id="K9UJL5"/>
<protein>
    <submittedName>
        <fullName evidence="3">Orange carotenoid protein</fullName>
    </submittedName>
</protein>
<keyword evidence="1" id="KW-0157">Chromophore</keyword>
<dbReference type="InterPro" id="IPR036917">
    <property type="entry name" value="Orange_carotenoid-bd_N_sf"/>
</dbReference>
<keyword evidence="1" id="KW-0793">Thylakoid</keyword>
<dbReference type="Gene3D" id="1.10.2090.10">
    <property type="entry name" value="Orange carotenoid-binding protein, N-terminal domain"/>
    <property type="match status" value="1"/>
</dbReference>
<dbReference type="eggNOG" id="COG3631">
    <property type="taxonomic scope" value="Bacteria"/>
</dbReference>